<dbReference type="AlphaFoldDB" id="A0A8J3LPG4"/>
<proteinExistence type="predicted"/>
<dbReference type="Gene3D" id="3.40.50.1820">
    <property type="entry name" value="alpha/beta hydrolase"/>
    <property type="match status" value="1"/>
</dbReference>
<evidence type="ECO:0000313" key="3">
    <source>
        <dbReference type="Proteomes" id="UP000653674"/>
    </source>
</evidence>
<dbReference type="InterPro" id="IPR051218">
    <property type="entry name" value="Sec_MonoDiacylglyc_Lipase"/>
</dbReference>
<dbReference type="InterPro" id="IPR029058">
    <property type="entry name" value="AB_hydrolase_fold"/>
</dbReference>
<dbReference type="PANTHER" id="PTHR45856:SF24">
    <property type="entry name" value="FUNGAL LIPASE-LIKE DOMAIN-CONTAINING PROTEIN"/>
    <property type="match status" value="1"/>
</dbReference>
<dbReference type="SUPFAM" id="SSF53474">
    <property type="entry name" value="alpha/beta-Hydrolases"/>
    <property type="match status" value="1"/>
</dbReference>
<dbReference type="GO" id="GO:0006629">
    <property type="term" value="P:lipid metabolic process"/>
    <property type="evidence" value="ECO:0007669"/>
    <property type="project" value="InterPro"/>
</dbReference>
<name>A0A8J3LPG4_9ACTN</name>
<reference evidence="2" key="1">
    <citation type="submission" date="2021-01" db="EMBL/GenBank/DDBJ databases">
        <title>Whole genome shotgun sequence of Planosporangium flavigriseum NBRC 105377.</title>
        <authorList>
            <person name="Komaki H."/>
            <person name="Tamura T."/>
        </authorList>
    </citation>
    <scope>NUCLEOTIDE SEQUENCE</scope>
    <source>
        <strain evidence="2">NBRC 105377</strain>
    </source>
</reference>
<gene>
    <name evidence="2" type="ORF">Pfl04_52570</name>
</gene>
<dbReference type="PANTHER" id="PTHR45856">
    <property type="entry name" value="ALPHA/BETA-HYDROLASES SUPERFAMILY PROTEIN"/>
    <property type="match status" value="1"/>
</dbReference>
<evidence type="ECO:0000313" key="2">
    <source>
        <dbReference type="EMBL" id="GIG76853.1"/>
    </source>
</evidence>
<accession>A0A8J3LPG4</accession>
<feature type="domain" description="Fungal lipase-type" evidence="1">
    <location>
        <begin position="132"/>
        <end position="289"/>
    </location>
</feature>
<comment type="caution">
    <text evidence="2">The sequence shown here is derived from an EMBL/GenBank/DDBJ whole genome shotgun (WGS) entry which is preliminary data.</text>
</comment>
<dbReference type="Proteomes" id="UP000653674">
    <property type="component" value="Unassembled WGS sequence"/>
</dbReference>
<dbReference type="Pfam" id="PF01764">
    <property type="entry name" value="Lipase_3"/>
    <property type="match status" value="1"/>
</dbReference>
<keyword evidence="3" id="KW-1185">Reference proteome</keyword>
<dbReference type="EMBL" id="BONU01000096">
    <property type="protein sequence ID" value="GIG76853.1"/>
    <property type="molecule type" value="Genomic_DNA"/>
</dbReference>
<dbReference type="InterPro" id="IPR002921">
    <property type="entry name" value="Fungal_lipase-type"/>
</dbReference>
<sequence length="371" mass="40503">MVSSVIGLTTTEGAAQIGQPALRPGAHQQETVAPSFSDLRTMKPATSPGFPVYPDLGQTLLSRTRHPDEILAHALATCSGYAYSDADTLGVMMTRLGLEQSHCRMIARYVDAMLIRSTAFLIQSSDGRVVILCYRGTEPLNLISWMATVDVNPEKVRLSVAGSTGSFEVHAGFYRNVRVIDNEVTAALQRALNGQSVLETAEPMPYSLEALYMTGHSLGGAMAALAAVGLLSDHVFDPIAEKLRAVYTFGQPMIGSPEFARACAEDEFLSRSVIRYRYQNDIVPAFPPTASGAFAHFGQEYRYQNGNWRHSSHPTTQISNLAEIAAAPLALLSSPLRLLRKIPFAYSWQDHLPTHYVSALTPRRVPSEFGD</sequence>
<evidence type="ECO:0000259" key="1">
    <source>
        <dbReference type="Pfam" id="PF01764"/>
    </source>
</evidence>
<protein>
    <recommendedName>
        <fullName evidence="1">Fungal lipase-type domain-containing protein</fullName>
    </recommendedName>
</protein>
<organism evidence="2 3">
    <name type="scientific">Planosporangium flavigriseum</name>
    <dbReference type="NCBI Taxonomy" id="373681"/>
    <lineage>
        <taxon>Bacteria</taxon>
        <taxon>Bacillati</taxon>
        <taxon>Actinomycetota</taxon>
        <taxon>Actinomycetes</taxon>
        <taxon>Micromonosporales</taxon>
        <taxon>Micromonosporaceae</taxon>
        <taxon>Planosporangium</taxon>
    </lineage>
</organism>